<keyword evidence="1" id="KW-0597">Phosphoprotein</keyword>
<gene>
    <name evidence="6" type="ORF">SAMN04488082_109102</name>
</gene>
<dbReference type="OrthoDB" id="9769359at2"/>
<feature type="coiled-coil region" evidence="2">
    <location>
        <begin position="139"/>
        <end position="166"/>
    </location>
</feature>
<evidence type="ECO:0000259" key="4">
    <source>
        <dbReference type="PROSITE" id="PS51831"/>
    </source>
</evidence>
<dbReference type="Gene3D" id="1.10.3210.10">
    <property type="entry name" value="Hypothetical protein af1432"/>
    <property type="match status" value="1"/>
</dbReference>
<dbReference type="PROSITE" id="PS51832">
    <property type="entry name" value="HD_GYP"/>
    <property type="match status" value="1"/>
</dbReference>
<name>A0A1I3V852_9BACT</name>
<keyword evidence="2" id="KW-0175">Coiled coil</keyword>
<dbReference type="InterPro" id="IPR001789">
    <property type="entry name" value="Sig_transdc_resp-reg_receiver"/>
</dbReference>
<dbReference type="STRING" id="52560.SAMN04488082_109102"/>
<dbReference type="AlphaFoldDB" id="A0A1I3V852"/>
<dbReference type="Pfam" id="PF00072">
    <property type="entry name" value="Response_reg"/>
    <property type="match status" value="1"/>
</dbReference>
<feature type="domain" description="HD" evidence="4">
    <location>
        <begin position="182"/>
        <end position="304"/>
    </location>
</feature>
<dbReference type="GO" id="GO:0000160">
    <property type="term" value="P:phosphorelay signal transduction system"/>
    <property type="evidence" value="ECO:0007669"/>
    <property type="project" value="InterPro"/>
</dbReference>
<dbReference type="PANTHER" id="PTHR45228:SF4">
    <property type="entry name" value="LIPOPROTEIN"/>
    <property type="match status" value="1"/>
</dbReference>
<sequence length="368" mass="40758">MDTSNQTTTPTVLLIDDERMNRLIVGDYLRDSGYAVLEAESSSEGLRIFDNARPDIVITDLRMPGGDGNQVVTRLQNVAPDTPVIIISGTANLEEALCMLREGASDFITKPVREMDRIKHAIDAAMKKAHLHRENRLVKSALEDAIQQQTHELRDLNAKLKNALESTVNALGVIVAQKDPYTAGHNDRVARIAMTLGHSMGLSRDRIDTLRVAGNLHDIGKISVPGEILNKPGRLTQEEFERVKVHPETGFEILKDIPFHGPVAEIVLQHHERYDGTGYPRGLKRDEAMLEARILAVADIYEALTSDRPYRQALPHEQAMAHIIREAGKQICPLCACAFIAANKSGVLSAIARNEHIENIADHENTHP</sequence>
<evidence type="ECO:0000313" key="6">
    <source>
        <dbReference type="EMBL" id="SFJ91475.1"/>
    </source>
</evidence>
<proteinExistence type="predicted"/>
<feature type="domain" description="Response regulatory" evidence="3">
    <location>
        <begin position="11"/>
        <end position="125"/>
    </location>
</feature>
<feature type="modified residue" description="4-aspartylphosphate" evidence="1">
    <location>
        <position position="60"/>
    </location>
</feature>
<evidence type="ECO:0000256" key="1">
    <source>
        <dbReference type="PROSITE-ProRule" id="PRU00169"/>
    </source>
</evidence>
<evidence type="ECO:0000259" key="3">
    <source>
        <dbReference type="PROSITE" id="PS50110"/>
    </source>
</evidence>
<dbReference type="SUPFAM" id="SSF109604">
    <property type="entry name" value="HD-domain/PDEase-like"/>
    <property type="match status" value="1"/>
</dbReference>
<evidence type="ECO:0000256" key="2">
    <source>
        <dbReference type="SAM" id="Coils"/>
    </source>
</evidence>
<dbReference type="Gene3D" id="3.40.50.2300">
    <property type="match status" value="1"/>
</dbReference>
<dbReference type="InterPro" id="IPR052020">
    <property type="entry name" value="Cyclic_di-GMP/3'3'-cGAMP_PDE"/>
</dbReference>
<dbReference type="InterPro" id="IPR003607">
    <property type="entry name" value="HD/PDEase_dom"/>
</dbReference>
<dbReference type="Proteomes" id="UP000198635">
    <property type="component" value="Unassembled WGS sequence"/>
</dbReference>
<dbReference type="PROSITE" id="PS51831">
    <property type="entry name" value="HD"/>
    <property type="match status" value="1"/>
</dbReference>
<dbReference type="Pfam" id="PF13487">
    <property type="entry name" value="HD_5"/>
    <property type="match status" value="1"/>
</dbReference>
<dbReference type="SMART" id="SM00471">
    <property type="entry name" value="HDc"/>
    <property type="match status" value="1"/>
</dbReference>
<organism evidence="6 7">
    <name type="scientific">Desulfomicrobium apsheronum</name>
    <dbReference type="NCBI Taxonomy" id="52560"/>
    <lineage>
        <taxon>Bacteria</taxon>
        <taxon>Pseudomonadati</taxon>
        <taxon>Thermodesulfobacteriota</taxon>
        <taxon>Desulfovibrionia</taxon>
        <taxon>Desulfovibrionales</taxon>
        <taxon>Desulfomicrobiaceae</taxon>
        <taxon>Desulfomicrobium</taxon>
    </lineage>
</organism>
<dbReference type="InterPro" id="IPR006674">
    <property type="entry name" value="HD_domain"/>
</dbReference>
<accession>A0A1I3V852</accession>
<evidence type="ECO:0000313" key="7">
    <source>
        <dbReference type="Proteomes" id="UP000198635"/>
    </source>
</evidence>
<protein>
    <submittedName>
        <fullName evidence="6">Response regulator c-di-GMP phosphodiesterase, RpfG family, contains REC and HD-GYP domains</fullName>
    </submittedName>
</protein>
<dbReference type="PANTHER" id="PTHR45228">
    <property type="entry name" value="CYCLIC DI-GMP PHOSPHODIESTERASE TM_0186-RELATED"/>
    <property type="match status" value="1"/>
</dbReference>
<dbReference type="EMBL" id="FORX01000009">
    <property type="protein sequence ID" value="SFJ91475.1"/>
    <property type="molecule type" value="Genomic_DNA"/>
</dbReference>
<dbReference type="PROSITE" id="PS50110">
    <property type="entry name" value="RESPONSE_REGULATORY"/>
    <property type="match status" value="1"/>
</dbReference>
<evidence type="ECO:0000259" key="5">
    <source>
        <dbReference type="PROSITE" id="PS51832"/>
    </source>
</evidence>
<dbReference type="SMART" id="SM00448">
    <property type="entry name" value="REC"/>
    <property type="match status" value="1"/>
</dbReference>
<dbReference type="SUPFAM" id="SSF52172">
    <property type="entry name" value="CheY-like"/>
    <property type="match status" value="1"/>
</dbReference>
<keyword evidence="7" id="KW-1185">Reference proteome</keyword>
<dbReference type="InterPro" id="IPR037522">
    <property type="entry name" value="HD_GYP_dom"/>
</dbReference>
<dbReference type="CDD" id="cd00077">
    <property type="entry name" value="HDc"/>
    <property type="match status" value="1"/>
</dbReference>
<dbReference type="InterPro" id="IPR011006">
    <property type="entry name" value="CheY-like_superfamily"/>
</dbReference>
<feature type="domain" description="HD-GYP" evidence="5">
    <location>
        <begin position="160"/>
        <end position="355"/>
    </location>
</feature>
<reference evidence="7" key="1">
    <citation type="submission" date="2016-10" db="EMBL/GenBank/DDBJ databases">
        <authorList>
            <person name="Varghese N."/>
            <person name="Submissions S."/>
        </authorList>
    </citation>
    <scope>NUCLEOTIDE SEQUENCE [LARGE SCALE GENOMIC DNA]</scope>
    <source>
        <strain evidence="7">DSM 5918</strain>
    </source>
</reference>
<dbReference type="RefSeq" id="WP_092375050.1">
    <property type="nucleotide sequence ID" value="NZ_FORX01000009.1"/>
</dbReference>